<name>A0A644YZK4_9ZZZZ</name>
<proteinExistence type="inferred from homology"/>
<dbReference type="InterPro" id="IPR035068">
    <property type="entry name" value="TldD/PmbA_N"/>
</dbReference>
<keyword evidence="2 8" id="KW-0645">Protease</keyword>
<dbReference type="AlphaFoldDB" id="A0A644YZK4"/>
<evidence type="ECO:0000259" key="6">
    <source>
        <dbReference type="Pfam" id="PF19289"/>
    </source>
</evidence>
<dbReference type="EC" id="3.4.-.-" evidence="8"/>
<dbReference type="GO" id="GO:0005829">
    <property type="term" value="C:cytosol"/>
    <property type="evidence" value="ECO:0007669"/>
    <property type="project" value="TreeGrafter"/>
</dbReference>
<evidence type="ECO:0000313" key="8">
    <source>
        <dbReference type="EMBL" id="MPM33719.1"/>
    </source>
</evidence>
<dbReference type="InterPro" id="IPR025502">
    <property type="entry name" value="TldD"/>
</dbReference>
<dbReference type="Gene3D" id="3.30.2290.10">
    <property type="entry name" value="PmbA/TldD superfamily"/>
    <property type="match status" value="1"/>
</dbReference>
<evidence type="ECO:0000256" key="1">
    <source>
        <dbReference type="ARBA" id="ARBA00005836"/>
    </source>
</evidence>
<dbReference type="InterPro" id="IPR045570">
    <property type="entry name" value="Metalloprtase-TldD/E_cen_dom"/>
</dbReference>
<dbReference type="EMBL" id="VSSQ01006742">
    <property type="protein sequence ID" value="MPM33719.1"/>
    <property type="molecule type" value="Genomic_DNA"/>
</dbReference>
<feature type="domain" description="Metalloprotease TldD/E N-terminal" evidence="5">
    <location>
        <begin position="22"/>
        <end position="85"/>
    </location>
</feature>
<dbReference type="Pfam" id="PF01523">
    <property type="entry name" value="PmbA_TldD_1st"/>
    <property type="match status" value="1"/>
</dbReference>
<organism evidence="8">
    <name type="scientific">bioreactor metagenome</name>
    <dbReference type="NCBI Taxonomy" id="1076179"/>
    <lineage>
        <taxon>unclassified sequences</taxon>
        <taxon>metagenomes</taxon>
        <taxon>ecological metagenomes</taxon>
    </lineage>
</organism>
<evidence type="ECO:0000256" key="4">
    <source>
        <dbReference type="ARBA" id="ARBA00023049"/>
    </source>
</evidence>
<evidence type="ECO:0000256" key="3">
    <source>
        <dbReference type="ARBA" id="ARBA00022801"/>
    </source>
</evidence>
<dbReference type="PANTHER" id="PTHR30624">
    <property type="entry name" value="UNCHARACTERIZED PROTEIN TLDD AND PMBA"/>
    <property type="match status" value="1"/>
</dbReference>
<dbReference type="PIRSF" id="PIRSF004919">
    <property type="entry name" value="TldD"/>
    <property type="match status" value="1"/>
</dbReference>
<protein>
    <submittedName>
        <fullName evidence="8">Metalloprotease TldD</fullName>
        <ecNumber evidence="8">3.4.-.-</ecNumber>
    </submittedName>
</protein>
<dbReference type="SUPFAM" id="SSF111283">
    <property type="entry name" value="Putative modulator of DNA gyrase, PmbA/TldD"/>
    <property type="match status" value="1"/>
</dbReference>
<gene>
    <name evidence="8" type="primary">tldD_11</name>
    <name evidence="8" type="ORF">SDC9_80297</name>
</gene>
<evidence type="ECO:0000256" key="2">
    <source>
        <dbReference type="ARBA" id="ARBA00022670"/>
    </source>
</evidence>
<dbReference type="InterPro" id="IPR045569">
    <property type="entry name" value="Metalloprtase-TldD/E_C"/>
</dbReference>
<dbReference type="InterPro" id="IPR051463">
    <property type="entry name" value="Peptidase_U62_metallo"/>
</dbReference>
<dbReference type="Pfam" id="PF19289">
    <property type="entry name" value="PmbA_TldD_3rd"/>
    <property type="match status" value="1"/>
</dbReference>
<dbReference type="GO" id="GO:0006508">
    <property type="term" value="P:proteolysis"/>
    <property type="evidence" value="ECO:0007669"/>
    <property type="project" value="UniProtKB-KW"/>
</dbReference>
<feature type="domain" description="Metalloprotease TldD/E central" evidence="7">
    <location>
        <begin position="112"/>
        <end position="220"/>
    </location>
</feature>
<dbReference type="InterPro" id="IPR002510">
    <property type="entry name" value="Metalloprtase-TldD/E_N"/>
</dbReference>
<dbReference type="Pfam" id="PF19290">
    <property type="entry name" value="PmbA_TldD_2nd"/>
    <property type="match status" value="1"/>
</dbReference>
<dbReference type="InterPro" id="IPR036059">
    <property type="entry name" value="TldD/PmbA_sf"/>
</dbReference>
<feature type="domain" description="Metalloprotease TldD/E C-terminal" evidence="6">
    <location>
        <begin position="228"/>
        <end position="460"/>
    </location>
</feature>
<comment type="similarity">
    <text evidence="1">Belongs to the peptidase U62 family.</text>
</comment>
<comment type="caution">
    <text evidence="8">The sequence shown here is derived from an EMBL/GenBank/DDBJ whole genome shotgun (WGS) entry which is preliminary data.</text>
</comment>
<reference evidence="8" key="1">
    <citation type="submission" date="2019-08" db="EMBL/GenBank/DDBJ databases">
        <authorList>
            <person name="Kucharzyk K."/>
            <person name="Murdoch R.W."/>
            <person name="Higgins S."/>
            <person name="Loffler F."/>
        </authorList>
    </citation>
    <scope>NUCLEOTIDE SEQUENCE</scope>
</reference>
<dbReference type="GO" id="GO:0008237">
    <property type="term" value="F:metallopeptidase activity"/>
    <property type="evidence" value="ECO:0007669"/>
    <property type="project" value="UniProtKB-KW"/>
</dbReference>
<keyword evidence="3 8" id="KW-0378">Hydrolase</keyword>
<evidence type="ECO:0000259" key="7">
    <source>
        <dbReference type="Pfam" id="PF19290"/>
    </source>
</evidence>
<accession>A0A644YZK4</accession>
<dbReference type="PANTHER" id="PTHR30624:SF4">
    <property type="entry name" value="METALLOPROTEASE TLDD"/>
    <property type="match status" value="1"/>
</dbReference>
<keyword evidence="4 8" id="KW-0482">Metalloprotease</keyword>
<sequence length="466" mass="49738">MINEMTARAVLFEAQKSGADYAELYLEDKESTQIEMLKGKVETANYTRVCGAGVRVLKGTQSAYAYCADFSEKAMLETARAAAAALGEAKYAPQNSVVYEVKRYGGKMARAFDTVGNAERVELLREATLAARGVSEEISQVQARYIDVVQRVAIVSTDGVFVFDERPRTRVFVQAVAMQNGEAQTGYDSPGSGRGFEVYRETVDVAEAGRVAGNMAVTMLHAPDCPAGYLPVVIDGGFGGVIFHEACGHSLEATAVGRNNSVFCGKLGTKIAADCVSAVDDGTMPDEWGSISVDDEGTPGQRNLLIENGILKGYLIDKLGSRRMGGMPVTGSSRRQGYTFAPTSRMTNTFICPGTDDEEEMIATMEEGLFAKKMGGGSVNPPTGEFNFVVEEGYWVKHGKIVSPVRGATLIGKGSEVLQKIDRVGRTMWMAPSMCGSLSGSVPTNVGQPRLRVSGITIGGRGGAIE</sequence>
<evidence type="ECO:0000259" key="5">
    <source>
        <dbReference type="Pfam" id="PF01523"/>
    </source>
</evidence>